<keyword evidence="2" id="KW-0560">Oxidoreductase</keyword>
<dbReference type="EMBL" id="FQZS01000012">
    <property type="protein sequence ID" value="SHI96440.1"/>
    <property type="molecule type" value="Genomic_DNA"/>
</dbReference>
<dbReference type="InterPro" id="IPR000415">
    <property type="entry name" value="Nitroreductase-like"/>
</dbReference>
<dbReference type="PANTHER" id="PTHR43673:SF10">
    <property type="entry name" value="NADH DEHYDROGENASE_NAD(P)H NITROREDUCTASE XCC3605-RELATED"/>
    <property type="match status" value="1"/>
</dbReference>
<reference evidence="4 5" key="1">
    <citation type="submission" date="2016-11" db="EMBL/GenBank/DDBJ databases">
        <authorList>
            <person name="Jaros S."/>
            <person name="Januszkiewicz K."/>
            <person name="Wedrychowicz H."/>
        </authorList>
    </citation>
    <scope>NUCLEOTIDE SEQUENCE [LARGE SCALE GENOMIC DNA]</scope>
    <source>
        <strain evidence="4 5">DSM 19022</strain>
    </source>
</reference>
<dbReference type="InterPro" id="IPR029479">
    <property type="entry name" value="Nitroreductase"/>
</dbReference>
<dbReference type="OrthoDB" id="9783470at2"/>
<gene>
    <name evidence="4" type="ORF">SAMN02745176_01936</name>
</gene>
<dbReference type="GO" id="GO:0016491">
    <property type="term" value="F:oxidoreductase activity"/>
    <property type="evidence" value="ECO:0007669"/>
    <property type="project" value="UniProtKB-KW"/>
</dbReference>
<feature type="domain" description="Nitroreductase" evidence="3">
    <location>
        <begin position="5"/>
        <end position="58"/>
    </location>
</feature>
<evidence type="ECO:0000313" key="5">
    <source>
        <dbReference type="Proteomes" id="UP000184442"/>
    </source>
</evidence>
<feature type="domain" description="Nitroreductase" evidence="3">
    <location>
        <begin position="64"/>
        <end position="149"/>
    </location>
</feature>
<dbReference type="STRING" id="1122184.SAMN02745176_01936"/>
<protein>
    <submittedName>
        <fullName evidence="4">Nitroreductase</fullName>
    </submittedName>
</protein>
<dbReference type="AlphaFoldDB" id="A0A1M6FFD5"/>
<sequence length="169" mass="19320">MLELLKTRRSIRKYLDKSIEKEKMNLILKAALMAPTSRNRRQWEFYIVDDKERLAKLSKCRESGSQFLEDAAAAIVVGVGGDPYEVWIEDAAIAAVIMQLTAHSLGLGSCWVHVRGRQYNDSTSTEEYVKGVLNIPENIKVECIIALGYPDEQKEPHDEEKLLYNKIHR</sequence>
<dbReference type="SUPFAM" id="SSF55469">
    <property type="entry name" value="FMN-dependent nitroreductase-like"/>
    <property type="match status" value="1"/>
</dbReference>
<proteinExistence type="inferred from homology"/>
<evidence type="ECO:0000313" key="4">
    <source>
        <dbReference type="EMBL" id="SHI96440.1"/>
    </source>
</evidence>
<dbReference type="RefSeq" id="WP_073026002.1">
    <property type="nucleotide sequence ID" value="NZ_FQZS01000012.1"/>
</dbReference>
<evidence type="ECO:0000256" key="2">
    <source>
        <dbReference type="ARBA" id="ARBA00023002"/>
    </source>
</evidence>
<dbReference type="Gene3D" id="3.40.109.10">
    <property type="entry name" value="NADH Oxidase"/>
    <property type="match status" value="1"/>
</dbReference>
<dbReference type="CDD" id="cd02151">
    <property type="entry name" value="nitroreductase"/>
    <property type="match status" value="1"/>
</dbReference>
<evidence type="ECO:0000256" key="1">
    <source>
        <dbReference type="ARBA" id="ARBA00007118"/>
    </source>
</evidence>
<dbReference type="PANTHER" id="PTHR43673">
    <property type="entry name" value="NAD(P)H NITROREDUCTASE YDGI-RELATED"/>
    <property type="match status" value="1"/>
</dbReference>
<organism evidence="4 5">
    <name type="scientific">Lutispora thermophila DSM 19022</name>
    <dbReference type="NCBI Taxonomy" id="1122184"/>
    <lineage>
        <taxon>Bacteria</taxon>
        <taxon>Bacillati</taxon>
        <taxon>Bacillota</taxon>
        <taxon>Clostridia</taxon>
        <taxon>Lutisporales</taxon>
        <taxon>Lutisporaceae</taxon>
        <taxon>Lutispora</taxon>
    </lineage>
</organism>
<keyword evidence="5" id="KW-1185">Reference proteome</keyword>
<dbReference type="Pfam" id="PF00881">
    <property type="entry name" value="Nitroreductase"/>
    <property type="match status" value="2"/>
</dbReference>
<dbReference type="Proteomes" id="UP000184442">
    <property type="component" value="Unassembled WGS sequence"/>
</dbReference>
<comment type="similarity">
    <text evidence="1">Belongs to the nitroreductase family.</text>
</comment>
<accession>A0A1M6FFD5</accession>
<evidence type="ECO:0000259" key="3">
    <source>
        <dbReference type="Pfam" id="PF00881"/>
    </source>
</evidence>
<name>A0A1M6FFD5_9FIRM</name>